<keyword evidence="8" id="KW-1185">Reference proteome</keyword>
<gene>
    <name evidence="7" type="primary">IP6K3</name>
</gene>
<evidence type="ECO:0000313" key="8">
    <source>
        <dbReference type="Proteomes" id="UP000694392"/>
    </source>
</evidence>
<dbReference type="PANTHER" id="PTHR12400">
    <property type="entry name" value="INOSITOL POLYPHOSPHATE KINASE"/>
    <property type="match status" value="1"/>
</dbReference>
<dbReference type="GO" id="GO:0005634">
    <property type="term" value="C:nucleus"/>
    <property type="evidence" value="ECO:0007669"/>
    <property type="project" value="Ensembl"/>
</dbReference>
<dbReference type="GO" id="GO:0046854">
    <property type="term" value="P:phosphatidylinositol phosphate biosynthetic process"/>
    <property type="evidence" value="ECO:0007669"/>
    <property type="project" value="TreeGrafter"/>
</dbReference>
<name>A0A8D0L810_SPHPU</name>
<dbReference type="GO" id="GO:0005737">
    <property type="term" value="C:cytoplasm"/>
    <property type="evidence" value="ECO:0007669"/>
    <property type="project" value="Ensembl"/>
</dbReference>
<dbReference type="PANTHER" id="PTHR12400:SF40">
    <property type="entry name" value="INOSITOL HEXAKISPHOSPHATE KINASE 3"/>
    <property type="match status" value="1"/>
</dbReference>
<dbReference type="Ensembl" id="ENSSPUT00000015317.1">
    <property type="protein sequence ID" value="ENSSPUP00000014355.1"/>
    <property type="gene ID" value="ENSSPUG00000011063.1"/>
</dbReference>
<reference evidence="7" key="1">
    <citation type="submission" date="2025-08" db="UniProtKB">
        <authorList>
            <consortium name="Ensembl"/>
        </authorList>
    </citation>
    <scope>IDENTIFICATION</scope>
</reference>
<dbReference type="GO" id="GO:0040011">
    <property type="term" value="P:locomotion"/>
    <property type="evidence" value="ECO:0007669"/>
    <property type="project" value="Ensembl"/>
</dbReference>
<keyword evidence="4 6" id="KW-0418">Kinase</keyword>
<keyword evidence="3" id="KW-0547">Nucleotide-binding</keyword>
<dbReference type="InterPro" id="IPR005522">
    <property type="entry name" value="IPK"/>
</dbReference>
<dbReference type="OMA" id="VYQADTG"/>
<proteinExistence type="inferred from homology"/>
<dbReference type="InterPro" id="IPR038286">
    <property type="entry name" value="IPK_sf"/>
</dbReference>
<dbReference type="FunFam" id="3.30.470.160:FF:000002">
    <property type="entry name" value="Kinase"/>
    <property type="match status" value="1"/>
</dbReference>
<dbReference type="Pfam" id="PF03770">
    <property type="entry name" value="IPK"/>
    <property type="match status" value="1"/>
</dbReference>
<dbReference type="SUPFAM" id="SSF56104">
    <property type="entry name" value="SAICAR synthase-like"/>
    <property type="match status" value="1"/>
</dbReference>
<evidence type="ECO:0000256" key="5">
    <source>
        <dbReference type="ARBA" id="ARBA00022840"/>
    </source>
</evidence>
<keyword evidence="2 6" id="KW-0808">Transferase</keyword>
<organism evidence="7 8">
    <name type="scientific">Sphenodon punctatus</name>
    <name type="common">Tuatara</name>
    <name type="synonym">Hatteria punctata</name>
    <dbReference type="NCBI Taxonomy" id="8508"/>
    <lineage>
        <taxon>Eukaryota</taxon>
        <taxon>Metazoa</taxon>
        <taxon>Chordata</taxon>
        <taxon>Craniata</taxon>
        <taxon>Vertebrata</taxon>
        <taxon>Euteleostomi</taxon>
        <taxon>Lepidosauria</taxon>
        <taxon>Sphenodontia</taxon>
        <taxon>Sphenodontidae</taxon>
        <taxon>Sphenodon</taxon>
    </lineage>
</organism>
<comment type="similarity">
    <text evidence="1 6">Belongs to the inositol phosphokinase (IPK) family.</text>
</comment>
<reference evidence="7" key="2">
    <citation type="submission" date="2025-09" db="UniProtKB">
        <authorList>
            <consortium name="Ensembl"/>
        </authorList>
    </citation>
    <scope>IDENTIFICATION</scope>
</reference>
<accession>A0A8D0L810</accession>
<dbReference type="AlphaFoldDB" id="A0A8D0L810"/>
<sequence length="398" mass="45495">MVVQNHLDVGDTRKGVLLEPFIHQVGGHMSMMKYDDYTVCKPLVSQEQWFYESLPMAMKQFTPQYKGIISVSLKKDTVGNLSLVAIPQMDNCSSLDNATKESSVTIWQKLNRTNASRGDHAFHCAVKHRAPKGAKWETDLQYHADVSSLLEDANGNQEERNSYNPWGLHCHKQHLNRMSSKYNDNKQHQFLLLENVVSKYKYPCILDLKMGTRQHGDDASEEKKARHIKKCEQSTSGSLGVRICGMQVYQANTGQYLCKDKYYGRKLSPDGFKQALYYFLHNGVHLRTDLLEYILSQLKTLLSVIKTQSSYRFYSSSLLIIYDGQEKTAMLDNHPQGHLENIGNSTLHSSVDVRMIDFAHTTYKGSRYNHTIYDGPDHGYIFGLENLIKILQNIPEGE</sequence>
<evidence type="ECO:0000256" key="4">
    <source>
        <dbReference type="ARBA" id="ARBA00022777"/>
    </source>
</evidence>
<dbReference type="GO" id="GO:0005524">
    <property type="term" value="F:ATP binding"/>
    <property type="evidence" value="ECO:0007669"/>
    <property type="project" value="UniProtKB-KW"/>
</dbReference>
<dbReference type="GeneTree" id="ENSGT00940000160887"/>
<protein>
    <recommendedName>
        <fullName evidence="6">Kinase</fullName>
        <ecNumber evidence="6">2.7.-.-</ecNumber>
    </recommendedName>
</protein>
<dbReference type="Proteomes" id="UP000694392">
    <property type="component" value="Unplaced"/>
</dbReference>
<keyword evidence="5" id="KW-0067">ATP-binding</keyword>
<dbReference type="GO" id="GO:0032958">
    <property type="term" value="P:inositol phosphate biosynthetic process"/>
    <property type="evidence" value="ECO:0007669"/>
    <property type="project" value="Ensembl"/>
</dbReference>
<evidence type="ECO:0000256" key="2">
    <source>
        <dbReference type="ARBA" id="ARBA00022679"/>
    </source>
</evidence>
<evidence type="ECO:0000256" key="6">
    <source>
        <dbReference type="RuleBase" id="RU363090"/>
    </source>
</evidence>
<evidence type="ECO:0000313" key="7">
    <source>
        <dbReference type="Ensembl" id="ENSSPUP00000014355.1"/>
    </source>
</evidence>
<evidence type="ECO:0000256" key="3">
    <source>
        <dbReference type="ARBA" id="ARBA00022741"/>
    </source>
</evidence>
<evidence type="ECO:0000256" key="1">
    <source>
        <dbReference type="ARBA" id="ARBA00007374"/>
    </source>
</evidence>
<dbReference type="GO" id="GO:0000831">
    <property type="term" value="F:inositol hexakisphosphate 6-kinase activity"/>
    <property type="evidence" value="ECO:0007669"/>
    <property type="project" value="Ensembl"/>
</dbReference>
<dbReference type="EC" id="2.7.-.-" evidence="6"/>
<dbReference type="Gene3D" id="3.30.470.160">
    <property type="entry name" value="Inositol polyphosphate kinase"/>
    <property type="match status" value="1"/>
</dbReference>